<feature type="compositionally biased region" description="Basic residues" evidence="1">
    <location>
        <begin position="91"/>
        <end position="100"/>
    </location>
</feature>
<dbReference type="AlphaFoldDB" id="A0A8T3EAY2"/>
<evidence type="ECO:0000313" key="2">
    <source>
        <dbReference type="EMBL" id="KAI1904605.1"/>
    </source>
</evidence>
<evidence type="ECO:0008006" key="4">
    <source>
        <dbReference type="Google" id="ProtNLM"/>
    </source>
</evidence>
<dbReference type="EMBL" id="JAERUA010000001">
    <property type="protein sequence ID" value="KAI1904605.1"/>
    <property type="molecule type" value="Genomic_DNA"/>
</dbReference>
<name>A0A8T3EAY2_9TELE</name>
<dbReference type="PANTHER" id="PTHR31025:SF27">
    <property type="entry name" value="SI:CH211-193K19.2-RELATED"/>
    <property type="match status" value="1"/>
</dbReference>
<evidence type="ECO:0000313" key="3">
    <source>
        <dbReference type="Proteomes" id="UP000829720"/>
    </source>
</evidence>
<comment type="caution">
    <text evidence="2">The sequence shown here is derived from an EMBL/GenBank/DDBJ whole genome shotgun (WGS) entry which is preliminary data.</text>
</comment>
<gene>
    <name evidence="2" type="ORF">AGOR_G00007340</name>
</gene>
<evidence type="ECO:0000256" key="1">
    <source>
        <dbReference type="SAM" id="MobiDB-lite"/>
    </source>
</evidence>
<feature type="region of interest" description="Disordered" evidence="1">
    <location>
        <begin position="80"/>
        <end position="113"/>
    </location>
</feature>
<keyword evidence="3" id="KW-1185">Reference proteome</keyword>
<dbReference type="Proteomes" id="UP000829720">
    <property type="component" value="Unassembled WGS sequence"/>
</dbReference>
<reference evidence="2" key="1">
    <citation type="submission" date="2021-01" db="EMBL/GenBank/DDBJ databases">
        <authorList>
            <person name="Zahm M."/>
            <person name="Roques C."/>
            <person name="Cabau C."/>
            <person name="Klopp C."/>
            <person name="Donnadieu C."/>
            <person name="Jouanno E."/>
            <person name="Lampietro C."/>
            <person name="Louis A."/>
            <person name="Herpin A."/>
            <person name="Echchiki A."/>
            <person name="Berthelot C."/>
            <person name="Parey E."/>
            <person name="Roest-Crollius H."/>
            <person name="Braasch I."/>
            <person name="Postlethwait J."/>
            <person name="Bobe J."/>
            <person name="Montfort J."/>
            <person name="Bouchez O."/>
            <person name="Begum T."/>
            <person name="Mejri S."/>
            <person name="Adams A."/>
            <person name="Chen W.-J."/>
            <person name="Guiguen Y."/>
        </authorList>
    </citation>
    <scope>NUCLEOTIDE SEQUENCE</scope>
    <source>
        <tissue evidence="2">Blood</tissue>
    </source>
</reference>
<organism evidence="2 3">
    <name type="scientific">Albula goreensis</name>
    <dbReference type="NCBI Taxonomy" id="1534307"/>
    <lineage>
        <taxon>Eukaryota</taxon>
        <taxon>Metazoa</taxon>
        <taxon>Chordata</taxon>
        <taxon>Craniata</taxon>
        <taxon>Vertebrata</taxon>
        <taxon>Euteleostomi</taxon>
        <taxon>Actinopterygii</taxon>
        <taxon>Neopterygii</taxon>
        <taxon>Teleostei</taxon>
        <taxon>Albuliformes</taxon>
        <taxon>Albulidae</taxon>
        <taxon>Albula</taxon>
    </lineage>
</organism>
<sequence>MLSDIQERLAEKIFSYKAYPNDADLSDVAEALTKKHPCLRQPDSFNESYGWKMRLKSKMCNYRTQLKSHGLASELMVNSLKSKSREDPRPHPAKNNKKARRGEANYYPHPGIETPESLEKERKLLLTEVKKRNNDKTVREKMARTFEFRRQEVVDQKPSIENLKERWPALFQINAEFQRVTAVPLLTRFMAQLDKYSTQLLKIIKKRGGATRAKTAMILDFLDQDADADVRRECVLRALIIYLGECVENLIKDYTMSEKDRAGQELERTTMAVFVFRETSSLLEQPKETAIIIDGVEVLNELPSVATGVVMLFGLCYALNMEYPQGFRFTFEALQKILMELGSNKMSSKIRKLNGELHTAQ</sequence>
<protein>
    <recommendedName>
        <fullName evidence="4">Sterile alpha motif domain-containing 3-like</fullName>
    </recommendedName>
</protein>
<proteinExistence type="predicted"/>
<dbReference type="PANTHER" id="PTHR31025">
    <property type="entry name" value="SI:CH211-196P9.1-RELATED"/>
    <property type="match status" value="1"/>
</dbReference>
<accession>A0A8T3EAY2</accession>
<dbReference type="OrthoDB" id="8595960at2759"/>